<dbReference type="CDD" id="cd01129">
    <property type="entry name" value="PulE-GspE-like"/>
    <property type="match status" value="1"/>
</dbReference>
<name>A0A1Q9HL88_9VIBR</name>
<dbReference type="Gene3D" id="3.30.300.160">
    <property type="entry name" value="Type II secretion system, protein E, N-terminal domain"/>
    <property type="match status" value="1"/>
</dbReference>
<gene>
    <name evidence="7" type="ORF">BIY22_18155</name>
</gene>
<dbReference type="EMBL" id="MJMJ01000009">
    <property type="protein sequence ID" value="OLQ91255.1"/>
    <property type="molecule type" value="Genomic_DNA"/>
</dbReference>
<evidence type="ECO:0000256" key="4">
    <source>
        <dbReference type="ARBA" id="ARBA00022741"/>
    </source>
</evidence>
<reference evidence="7 8" key="1">
    <citation type="submission" date="2016-09" db="EMBL/GenBank/DDBJ databases">
        <title>Genomic Taxonomy of the Vibrionaceae.</title>
        <authorList>
            <person name="Gonzalez-Castillo A."/>
            <person name="Gomez-Gil B."/>
            <person name="Enciso-Ibarra K."/>
        </authorList>
    </citation>
    <scope>NUCLEOTIDE SEQUENCE [LARGE SCALE GENOMIC DNA]</scope>
    <source>
        <strain evidence="7 8">CAIM 703</strain>
    </source>
</reference>
<dbReference type="OrthoDB" id="9804785at2"/>
<keyword evidence="5" id="KW-0067">ATP-binding</keyword>
<organism evidence="7 8">
    <name type="scientific">Vibrio panuliri</name>
    <dbReference type="NCBI Taxonomy" id="1381081"/>
    <lineage>
        <taxon>Bacteria</taxon>
        <taxon>Pseudomonadati</taxon>
        <taxon>Pseudomonadota</taxon>
        <taxon>Gammaproteobacteria</taxon>
        <taxon>Vibrionales</taxon>
        <taxon>Vibrionaceae</taxon>
        <taxon>Vibrio</taxon>
    </lineage>
</organism>
<dbReference type="InterPro" id="IPR037257">
    <property type="entry name" value="T2SS_E_N_sf"/>
</dbReference>
<dbReference type="GO" id="GO:0005524">
    <property type="term" value="F:ATP binding"/>
    <property type="evidence" value="ECO:0007669"/>
    <property type="project" value="UniProtKB-KW"/>
</dbReference>
<comment type="subcellular location">
    <subcellularLocation>
        <location evidence="1">Cytoplasm</location>
    </subcellularLocation>
</comment>
<dbReference type="Gene3D" id="3.30.450.90">
    <property type="match status" value="1"/>
</dbReference>
<dbReference type="GO" id="GO:0009297">
    <property type="term" value="P:pilus assembly"/>
    <property type="evidence" value="ECO:0007669"/>
    <property type="project" value="InterPro"/>
</dbReference>
<dbReference type="GO" id="GO:0005886">
    <property type="term" value="C:plasma membrane"/>
    <property type="evidence" value="ECO:0007669"/>
    <property type="project" value="TreeGrafter"/>
</dbReference>
<dbReference type="Proteomes" id="UP000186313">
    <property type="component" value="Unassembled WGS sequence"/>
</dbReference>
<dbReference type="AlphaFoldDB" id="A0A1Q9HL88"/>
<dbReference type="InterPro" id="IPR013374">
    <property type="entry name" value="ATPase_typ4_pilus-assembl_PilB"/>
</dbReference>
<dbReference type="PANTHER" id="PTHR30258">
    <property type="entry name" value="TYPE II SECRETION SYSTEM PROTEIN GSPE-RELATED"/>
    <property type="match status" value="1"/>
</dbReference>
<keyword evidence="3" id="KW-0963">Cytoplasm</keyword>
<comment type="caution">
    <text evidence="7">The sequence shown here is derived from an EMBL/GenBank/DDBJ whole genome shotgun (WGS) entry which is preliminary data.</text>
</comment>
<dbReference type="GO" id="GO:0016887">
    <property type="term" value="F:ATP hydrolysis activity"/>
    <property type="evidence" value="ECO:0007669"/>
    <property type="project" value="InterPro"/>
</dbReference>
<accession>A0A1Q9HL88</accession>
<dbReference type="STRING" id="1381081.BIY22_18155"/>
<dbReference type="PROSITE" id="PS00662">
    <property type="entry name" value="T2SP_E"/>
    <property type="match status" value="1"/>
</dbReference>
<evidence type="ECO:0000313" key="8">
    <source>
        <dbReference type="Proteomes" id="UP000186313"/>
    </source>
</evidence>
<dbReference type="Pfam" id="PF00437">
    <property type="entry name" value="T2SSE"/>
    <property type="match status" value="1"/>
</dbReference>
<evidence type="ECO:0000256" key="1">
    <source>
        <dbReference type="ARBA" id="ARBA00004496"/>
    </source>
</evidence>
<dbReference type="PANTHER" id="PTHR30258:SF1">
    <property type="entry name" value="PROTEIN TRANSPORT PROTEIN HOFB HOMOLOG"/>
    <property type="match status" value="1"/>
</dbReference>
<keyword evidence="4" id="KW-0547">Nucleotide-binding</keyword>
<dbReference type="Gene3D" id="3.40.50.300">
    <property type="entry name" value="P-loop containing nucleotide triphosphate hydrolases"/>
    <property type="match status" value="1"/>
</dbReference>
<evidence type="ECO:0000313" key="7">
    <source>
        <dbReference type="EMBL" id="OLQ91255.1"/>
    </source>
</evidence>
<evidence type="ECO:0000256" key="5">
    <source>
        <dbReference type="ARBA" id="ARBA00022840"/>
    </source>
</evidence>
<evidence type="ECO:0000256" key="2">
    <source>
        <dbReference type="ARBA" id="ARBA00006611"/>
    </source>
</evidence>
<proteinExistence type="inferred from homology"/>
<dbReference type="InterPro" id="IPR001482">
    <property type="entry name" value="T2SS/T4SS_dom"/>
</dbReference>
<evidence type="ECO:0000259" key="6">
    <source>
        <dbReference type="PROSITE" id="PS00662"/>
    </source>
</evidence>
<protein>
    <submittedName>
        <fullName evidence="7">Type IV-A pilus assembly ATPase PilB</fullName>
    </submittedName>
</protein>
<dbReference type="SUPFAM" id="SSF52540">
    <property type="entry name" value="P-loop containing nucleoside triphosphate hydrolases"/>
    <property type="match status" value="1"/>
</dbReference>
<dbReference type="GO" id="GO:0005737">
    <property type="term" value="C:cytoplasm"/>
    <property type="evidence" value="ECO:0007669"/>
    <property type="project" value="UniProtKB-SubCell"/>
</dbReference>
<dbReference type="FunFam" id="3.30.450.90:FF:000001">
    <property type="entry name" value="Type II secretion system ATPase GspE"/>
    <property type="match status" value="1"/>
</dbReference>
<dbReference type="RefSeq" id="WP_075706955.1">
    <property type="nucleotide sequence ID" value="NZ_MJMJ01000009.1"/>
</dbReference>
<dbReference type="NCBIfam" id="TIGR02538">
    <property type="entry name" value="type_IV_pilB"/>
    <property type="match status" value="1"/>
</dbReference>
<evidence type="ECO:0000256" key="3">
    <source>
        <dbReference type="ARBA" id="ARBA00022490"/>
    </source>
</evidence>
<dbReference type="InterPro" id="IPR027417">
    <property type="entry name" value="P-loop_NTPase"/>
</dbReference>
<dbReference type="SUPFAM" id="SSF160246">
    <property type="entry name" value="EspE N-terminal domain-like"/>
    <property type="match status" value="1"/>
</dbReference>
<dbReference type="FunFam" id="3.40.50.300:FF:000398">
    <property type="entry name" value="Type IV pilus assembly ATPase PilB"/>
    <property type="match status" value="1"/>
</dbReference>
<feature type="domain" description="Bacterial type II secretion system protein E" evidence="6">
    <location>
        <begin position="378"/>
        <end position="392"/>
    </location>
</feature>
<comment type="similarity">
    <text evidence="2">Belongs to the GSP E family.</text>
</comment>
<sequence>MPLLEMLLRERYLTSTQLASLPIEQHTSLCETLVNSGTLSHQQLSIAMAQLFNLEVVEIEHFDYQSLCRTLGLRELITRYQAVPIKRNTQQLTLAIFDPSQTGLEQEFGFATHLQVVLVIADIRAIKKAINNLYGRHNPHINTYHKEIDTTELEQMVDLSQQEQNSLDELTQDDAPISRYIHQVLLDAIRKGASDIHFEPYEEHFRIRFRCDGLLLEAHHPPVSLGRRLTTRVKILAQLNIAERRLPQDGRTKLKLNDALSADMRISTLPTLWGEKVVLRLLNNTPSVLNIDKLGFTQEQQQTYVKTLKRPQGLIMITGPTGSGKTVTLYAGLATLNTPQRNIATAEDPIEMNLFGINQVQVQPQIGFDFSTALRTFLRQDPDVIMVGEIRDFETAEIAVKAAQTGHLVLSTLHTNSAAETLVRLNNMGIQPYNLAASLSLVIAQRLVRRLCPLCKQNAELTLEQASYLSVSHPQAVYCANHSGCEHCNQGYLGRIGLFEILPINQEIKRKILAQSNASELQQQAVAQGMQTIKSCATEKLLQGETSLAELERVLLFGE</sequence>
<dbReference type="Pfam" id="PF05157">
    <property type="entry name" value="MshEN"/>
    <property type="match status" value="1"/>
</dbReference>
<dbReference type="InterPro" id="IPR007831">
    <property type="entry name" value="T2SS_GspE_N"/>
</dbReference>